<evidence type="ECO:0000256" key="1">
    <source>
        <dbReference type="SAM" id="MobiDB-lite"/>
    </source>
</evidence>
<name>A0A839EBW9_9HYPH</name>
<evidence type="ECO:0000313" key="3">
    <source>
        <dbReference type="EMBL" id="MBA8877411.1"/>
    </source>
</evidence>
<protein>
    <submittedName>
        <fullName evidence="3">DNA polymerase III gamma/tau subunit</fullName>
    </submittedName>
</protein>
<comment type="caution">
    <text evidence="3">The sequence shown here is derived from an EMBL/GenBank/DDBJ whole genome shotgun (WGS) entry which is preliminary data.</text>
</comment>
<dbReference type="Proteomes" id="UP000549052">
    <property type="component" value="Unassembled WGS sequence"/>
</dbReference>
<dbReference type="RefSeq" id="WP_182548082.1">
    <property type="nucleotide sequence ID" value="NZ_JACGXN010000001.1"/>
</dbReference>
<dbReference type="AlphaFoldDB" id="A0A839EBW9"/>
<organism evidence="3 4">
    <name type="scientific">Phyllobacterium myrsinacearum</name>
    <dbReference type="NCBI Taxonomy" id="28101"/>
    <lineage>
        <taxon>Bacteria</taxon>
        <taxon>Pseudomonadati</taxon>
        <taxon>Pseudomonadota</taxon>
        <taxon>Alphaproteobacteria</taxon>
        <taxon>Hyphomicrobiales</taxon>
        <taxon>Phyllobacteriaceae</taxon>
        <taxon>Phyllobacterium</taxon>
    </lineage>
</organism>
<feature type="compositionally biased region" description="Polar residues" evidence="1">
    <location>
        <begin position="151"/>
        <end position="178"/>
    </location>
</feature>
<keyword evidence="2" id="KW-0472">Membrane</keyword>
<accession>A0A839EBW9</accession>
<evidence type="ECO:0000313" key="4">
    <source>
        <dbReference type="Proteomes" id="UP000549052"/>
    </source>
</evidence>
<keyword evidence="2" id="KW-0812">Transmembrane</keyword>
<feature type="transmembrane region" description="Helical" evidence="2">
    <location>
        <begin position="12"/>
        <end position="32"/>
    </location>
</feature>
<feature type="compositionally biased region" description="Low complexity" evidence="1">
    <location>
        <begin position="133"/>
        <end position="145"/>
    </location>
</feature>
<dbReference type="EMBL" id="JACGXN010000001">
    <property type="protein sequence ID" value="MBA8877411.1"/>
    <property type="molecule type" value="Genomic_DNA"/>
</dbReference>
<keyword evidence="2" id="KW-1133">Transmembrane helix</keyword>
<dbReference type="InterPro" id="IPR009273">
    <property type="entry name" value="DUF930"/>
</dbReference>
<feature type="compositionally biased region" description="Basic and acidic residues" evidence="1">
    <location>
        <begin position="95"/>
        <end position="108"/>
    </location>
</feature>
<sequence>MLQFAKKLRAELGGGVLTSLALHLLVAALLLLQLPEWKTTPPETESVKVEVVPPPTPEPEPKPEPEKKEEPPKPQPAPAPAAAASSSQNILKLLPRSEKESTEEKKPPSGDGETQDKASTPQESETEQGKTDAAAGAAPIEAKPALPDTAELQSAPTPSETAGQAAQQSPAPTTSPKNTPVPQQKAQPQPKKTDLASKPNGSKAMKSSDPFADLSQKFMPNSMLDPRTAQIVAKLSPEDRLASLCTSEALAQLGSNPSTASRDALLPNGSSGGIISRTSFSGAGAAFRLGANWYNIDYKCSVDAGISRVVSFTFKIGGLVPLSEWQARKLDNRR</sequence>
<gene>
    <name evidence="3" type="ORF">FHW16_001093</name>
</gene>
<feature type="compositionally biased region" description="Basic and acidic residues" evidence="1">
    <location>
        <begin position="59"/>
        <end position="72"/>
    </location>
</feature>
<proteinExistence type="predicted"/>
<keyword evidence="4" id="KW-1185">Reference proteome</keyword>
<reference evidence="3 4" key="1">
    <citation type="submission" date="2020-07" db="EMBL/GenBank/DDBJ databases">
        <title>Genomic Encyclopedia of Type Strains, Phase IV (KMG-V): Genome sequencing to study the core and pangenomes of soil and plant-associated prokaryotes.</title>
        <authorList>
            <person name="Whitman W."/>
        </authorList>
    </citation>
    <scope>NUCLEOTIDE SEQUENCE [LARGE SCALE GENOMIC DNA]</scope>
    <source>
        <strain evidence="3 4">AN3</strain>
    </source>
</reference>
<dbReference type="Pfam" id="PF06059">
    <property type="entry name" value="DUF930"/>
    <property type="match status" value="1"/>
</dbReference>
<feature type="compositionally biased region" description="Low complexity" evidence="1">
    <location>
        <begin position="180"/>
        <end position="190"/>
    </location>
</feature>
<feature type="region of interest" description="Disordered" evidence="1">
    <location>
        <begin position="40"/>
        <end position="219"/>
    </location>
</feature>
<evidence type="ECO:0000256" key="2">
    <source>
        <dbReference type="SAM" id="Phobius"/>
    </source>
</evidence>